<accession>A0AAW1NB06</accession>
<feature type="domain" description="KIB1-4 beta-propeller" evidence="2">
    <location>
        <begin position="77"/>
        <end position="364"/>
    </location>
</feature>
<dbReference type="PANTHER" id="PTHR44259">
    <property type="entry name" value="OS07G0183000 PROTEIN-RELATED"/>
    <property type="match status" value="1"/>
</dbReference>
<dbReference type="InterPro" id="IPR001810">
    <property type="entry name" value="F-box_dom"/>
</dbReference>
<protein>
    <recommendedName>
        <fullName evidence="5">DUF295 domain-containing protein</fullName>
    </recommendedName>
</protein>
<dbReference type="Pfam" id="PF00646">
    <property type="entry name" value="F-box"/>
    <property type="match status" value="1"/>
</dbReference>
<dbReference type="AlphaFoldDB" id="A0AAW1NB06"/>
<dbReference type="PANTHER" id="PTHR44259:SF114">
    <property type="entry name" value="OS06G0707300 PROTEIN"/>
    <property type="match status" value="1"/>
</dbReference>
<dbReference type="Proteomes" id="UP001443914">
    <property type="component" value="Unassembled WGS sequence"/>
</dbReference>
<dbReference type="Pfam" id="PF03478">
    <property type="entry name" value="Beta-prop_KIB1-4"/>
    <property type="match status" value="1"/>
</dbReference>
<evidence type="ECO:0000313" key="3">
    <source>
        <dbReference type="EMBL" id="KAK9755134.1"/>
    </source>
</evidence>
<evidence type="ECO:0000259" key="2">
    <source>
        <dbReference type="Pfam" id="PF03478"/>
    </source>
</evidence>
<evidence type="ECO:0008006" key="5">
    <source>
        <dbReference type="Google" id="ProtNLM"/>
    </source>
</evidence>
<dbReference type="EMBL" id="JBDFQZ010000001">
    <property type="protein sequence ID" value="KAK9755134.1"/>
    <property type="molecule type" value="Genomic_DNA"/>
</dbReference>
<name>A0AAW1NB06_SAPOF</name>
<evidence type="ECO:0000259" key="1">
    <source>
        <dbReference type="Pfam" id="PF00646"/>
    </source>
</evidence>
<dbReference type="Gene3D" id="1.20.1280.50">
    <property type="match status" value="1"/>
</dbReference>
<dbReference type="InterPro" id="IPR050942">
    <property type="entry name" value="F-box_BR-signaling"/>
</dbReference>
<dbReference type="InterPro" id="IPR005174">
    <property type="entry name" value="KIB1-4_b-propeller"/>
</dbReference>
<feature type="domain" description="F-box" evidence="1">
    <location>
        <begin position="7"/>
        <end position="41"/>
    </location>
</feature>
<keyword evidence="4" id="KW-1185">Reference proteome</keyword>
<sequence>MCIEQKWSEINDDILQTITEFLKTYSDYIRVRSVCRTWRKMLPHFPQHRLPTQLPWLLLSSSSSSSSSTSAVFRCAFYYFPTAKTYTLHVPEASYPRRIVGSSHGFLVLVGDSPDIFCFNPLTKFKAFLAPLSTLPGVVSFSFSNVGREYSIQDPSFQNVYTLDLRQICDVFLSKVILSSSPTKDASLAIAIISWSSTTELAYCKCGDSSWKSFPFGNFSAQDVIYCPSKELFYAVNQIGDVAFFSPPNTPEIIRNVDTIEGDLKYLVKSNGELLLVSRYLEAEADLVSYSEVYQTTGFRVYKFNDAGEGRVHWEPMTDLGDQMVFIGNNLSLSLSASDFEGCKGNCIYYADDHSEKADAGVYDLSNDCIEALPCYPHDGSSPLSLAPPVWFTSNPC</sequence>
<reference evidence="3" key="1">
    <citation type="submission" date="2024-03" db="EMBL/GenBank/DDBJ databases">
        <title>WGS assembly of Saponaria officinalis var. Norfolk2.</title>
        <authorList>
            <person name="Jenkins J."/>
            <person name="Shu S."/>
            <person name="Grimwood J."/>
            <person name="Barry K."/>
            <person name="Goodstein D."/>
            <person name="Schmutz J."/>
            <person name="Leebens-Mack J."/>
            <person name="Osbourn A."/>
        </authorList>
    </citation>
    <scope>NUCLEOTIDE SEQUENCE [LARGE SCALE GENOMIC DNA]</scope>
    <source>
        <strain evidence="3">JIC</strain>
    </source>
</reference>
<comment type="caution">
    <text evidence="3">The sequence shown here is derived from an EMBL/GenBank/DDBJ whole genome shotgun (WGS) entry which is preliminary data.</text>
</comment>
<evidence type="ECO:0000313" key="4">
    <source>
        <dbReference type="Proteomes" id="UP001443914"/>
    </source>
</evidence>
<gene>
    <name evidence="3" type="ORF">RND81_01G004800</name>
</gene>
<proteinExistence type="predicted"/>
<organism evidence="3 4">
    <name type="scientific">Saponaria officinalis</name>
    <name type="common">Common soapwort</name>
    <name type="synonym">Lychnis saponaria</name>
    <dbReference type="NCBI Taxonomy" id="3572"/>
    <lineage>
        <taxon>Eukaryota</taxon>
        <taxon>Viridiplantae</taxon>
        <taxon>Streptophyta</taxon>
        <taxon>Embryophyta</taxon>
        <taxon>Tracheophyta</taxon>
        <taxon>Spermatophyta</taxon>
        <taxon>Magnoliopsida</taxon>
        <taxon>eudicotyledons</taxon>
        <taxon>Gunneridae</taxon>
        <taxon>Pentapetalae</taxon>
        <taxon>Caryophyllales</taxon>
        <taxon>Caryophyllaceae</taxon>
        <taxon>Caryophylleae</taxon>
        <taxon>Saponaria</taxon>
    </lineage>
</organism>